<feature type="compositionally biased region" description="Low complexity" evidence="1">
    <location>
        <begin position="337"/>
        <end position="357"/>
    </location>
</feature>
<dbReference type="EMBL" id="CP051143">
    <property type="protein sequence ID" value="QIX01365.1"/>
    <property type="molecule type" value="Genomic_DNA"/>
</dbReference>
<feature type="region of interest" description="Disordered" evidence="1">
    <location>
        <begin position="438"/>
        <end position="464"/>
    </location>
</feature>
<evidence type="ECO:0000256" key="1">
    <source>
        <dbReference type="SAM" id="MobiDB-lite"/>
    </source>
</evidence>
<protein>
    <submittedName>
        <fullName evidence="2">Uncharacterized protein</fullName>
    </submittedName>
</protein>
<feature type="region of interest" description="Disordered" evidence="1">
    <location>
        <begin position="135"/>
        <end position="196"/>
    </location>
</feature>
<accession>A0A6H0Y362</accession>
<feature type="compositionally biased region" description="Basic and acidic residues" evidence="1">
    <location>
        <begin position="254"/>
        <end position="272"/>
    </location>
</feature>
<dbReference type="Proteomes" id="UP000503462">
    <property type="component" value="Chromosome 5"/>
</dbReference>
<evidence type="ECO:0000313" key="2">
    <source>
        <dbReference type="EMBL" id="QIX01365.1"/>
    </source>
</evidence>
<name>A0A6H0Y362_9PEZI</name>
<organism evidence="2 3">
    <name type="scientific">Peltaster fructicola</name>
    <dbReference type="NCBI Taxonomy" id="286661"/>
    <lineage>
        <taxon>Eukaryota</taxon>
        <taxon>Fungi</taxon>
        <taxon>Dikarya</taxon>
        <taxon>Ascomycota</taxon>
        <taxon>Pezizomycotina</taxon>
        <taxon>Dothideomycetes</taxon>
        <taxon>Dothideomycetes incertae sedis</taxon>
        <taxon>Peltaster</taxon>
    </lineage>
</organism>
<sequence length="753" mass="82703">MDPLKKYGPPEGDLMYRIIADLLKRPHAFEPFEALATLHFYKFEGTDFEDAFASFDHNVLRYLRLRNYTSARSADVSHGTAPLAASTILRITSPEQASVANTAVAISTEPSPIVIHDQVETVTVGGNTHALDRNAQADEDDHNDETTTAIQPVDATTSSRQEAPLQPRSHSERLMTSTTLPIQKRKGAPDVSALTNNKRARLTIPSTEPGFAPLIQTSNGRPQLIVKLSYKPRIALSKETPVPTKDNAQSTIVDRSDTDAQHSTDIPKRGTDWSLDESRSRFTYVGSRNMMRDIRRTAAADKPRRGSAGVDYYKRVVLRRETSPRSSMEHLPPCTRLSLPATLSTPAATSSPTLTTPRSPIDSDGQASVAEALPSAAEDENHTSTTSPTDLLLAKSSVIALATPASLASRPPSAAQDGRQFSPTTAYLDILRAVTPGVPSVQPTTDTTLLQATPDTRPVQSTAHTDVATTPGTFTAQHSSTTPQPVTSLPQIILTSADTPSYSPRDLRTRSYAATSEKHSIIVAHNHRDYRITESITFGDILDTIVNTSQEQHITDLFTKLFTPTHNLAKTIHNMLEPSATTKDLILHQQLKEAHLSLLSNFIGDPNGSFTQYPRNRYHSLLTRIIVNGIRDRRHNNQFVKGHGGIDGVLRYVIGGTGLTWFLQGVPAVVLIAKTFGLGAIGVISAKISWKTINDIDISELTSALDGVLEKYPELKTIFRPMEKIRRDIPMVLRYDKTMVLQHFFEEALSVRM</sequence>
<proteinExistence type="predicted"/>
<evidence type="ECO:0000313" key="3">
    <source>
        <dbReference type="Proteomes" id="UP000503462"/>
    </source>
</evidence>
<feature type="compositionally biased region" description="Polar residues" evidence="1">
    <location>
        <begin position="146"/>
        <end position="161"/>
    </location>
</feature>
<feature type="compositionally biased region" description="Polar residues" evidence="1">
    <location>
        <begin position="441"/>
        <end position="464"/>
    </location>
</feature>
<feature type="region of interest" description="Disordered" evidence="1">
    <location>
        <begin position="240"/>
        <end position="272"/>
    </location>
</feature>
<gene>
    <name evidence="2" type="ORF">AMS68_006882</name>
</gene>
<keyword evidence="3" id="KW-1185">Reference proteome</keyword>
<reference evidence="2 3" key="1">
    <citation type="journal article" date="2016" name="Sci. Rep.">
        <title>Peltaster fructicola genome reveals evolution from an invasive phytopathogen to an ectophytic parasite.</title>
        <authorList>
            <person name="Xu C."/>
            <person name="Chen H."/>
            <person name="Gleason M.L."/>
            <person name="Xu J.R."/>
            <person name="Liu H."/>
            <person name="Zhang R."/>
            <person name="Sun G."/>
        </authorList>
    </citation>
    <scope>NUCLEOTIDE SEQUENCE [LARGE SCALE GENOMIC DNA]</scope>
    <source>
        <strain evidence="2 3">LNHT1506</strain>
    </source>
</reference>
<dbReference type="AlphaFoldDB" id="A0A6H0Y362"/>
<feature type="region of interest" description="Disordered" evidence="1">
    <location>
        <begin position="322"/>
        <end position="388"/>
    </location>
</feature>